<protein>
    <submittedName>
        <fullName evidence="3">Carboxypeptidase-like regulatory domain-containing protein</fullName>
    </submittedName>
</protein>
<dbReference type="Gene3D" id="2.60.40.10">
    <property type="entry name" value="Immunoglobulins"/>
    <property type="match status" value="1"/>
</dbReference>
<dbReference type="InterPro" id="IPR008964">
    <property type="entry name" value="Invasin/intimin_cell_adhesion"/>
</dbReference>
<dbReference type="RefSeq" id="WP_252660818.1">
    <property type="nucleotide sequence ID" value="NZ_CP098611.1"/>
</dbReference>
<feature type="region of interest" description="Disordered" evidence="1">
    <location>
        <begin position="61"/>
        <end position="89"/>
    </location>
</feature>
<dbReference type="Proteomes" id="UP001056708">
    <property type="component" value="Chromosome"/>
</dbReference>
<sequence length="172" mass="18511">MKSLKWNWIIAVVGLGVIGPTQAALAHAAQLRYEVESTVSVTATYDTGEPMANAQILIYSPDDPREPWSTGTTDDAGRYEFRPQSQESGNWTVTVRQAGHGDMITINLDDSTPQAETPRADSPEDSSESSLFAGLADTSLPQRLLTGASVVWGCVGTALYFSRRPQSSSSES</sequence>
<dbReference type="EMBL" id="CP098611">
    <property type="protein sequence ID" value="USR89730.1"/>
    <property type="molecule type" value="Genomic_DNA"/>
</dbReference>
<feature type="region of interest" description="Disordered" evidence="1">
    <location>
        <begin position="105"/>
        <end position="130"/>
    </location>
</feature>
<reference evidence="3" key="1">
    <citation type="submission" date="2022-06" db="EMBL/GenBank/DDBJ databases">
        <title>Genome sequence of Phormidium yuhuli AB48 isolated from an industrial photobioreactor environment.</title>
        <authorList>
            <person name="Qiu Y."/>
            <person name="Noonan A.J.C."/>
            <person name="Dofher K."/>
            <person name="Koch M."/>
            <person name="Kieft B."/>
            <person name="Lin X."/>
            <person name="Ziels R.M."/>
            <person name="Hallam S.J."/>
        </authorList>
    </citation>
    <scope>NUCLEOTIDE SEQUENCE</scope>
    <source>
        <strain evidence="3">AB48</strain>
    </source>
</reference>
<organism evidence="3 4">
    <name type="scientific">Phormidium yuhuli AB48</name>
    <dbReference type="NCBI Taxonomy" id="2940671"/>
    <lineage>
        <taxon>Bacteria</taxon>
        <taxon>Bacillati</taxon>
        <taxon>Cyanobacteriota</taxon>
        <taxon>Cyanophyceae</taxon>
        <taxon>Oscillatoriophycideae</taxon>
        <taxon>Oscillatoriales</taxon>
        <taxon>Oscillatoriaceae</taxon>
        <taxon>Phormidium</taxon>
        <taxon>Phormidium yuhuli</taxon>
    </lineage>
</organism>
<evidence type="ECO:0000256" key="1">
    <source>
        <dbReference type="SAM" id="MobiDB-lite"/>
    </source>
</evidence>
<accession>A0ABY5AKK4</accession>
<dbReference type="SUPFAM" id="SSF49373">
    <property type="entry name" value="Invasin/intimin cell-adhesion fragments"/>
    <property type="match status" value="1"/>
</dbReference>
<gene>
    <name evidence="3" type="ORF">NEA10_12670</name>
</gene>
<evidence type="ECO:0000313" key="3">
    <source>
        <dbReference type="EMBL" id="USR89730.1"/>
    </source>
</evidence>
<keyword evidence="2" id="KW-0732">Signal</keyword>
<dbReference type="InterPro" id="IPR013783">
    <property type="entry name" value="Ig-like_fold"/>
</dbReference>
<proteinExistence type="predicted"/>
<name>A0ABY5AKK4_9CYAN</name>
<feature type="signal peptide" evidence="2">
    <location>
        <begin position="1"/>
        <end position="23"/>
    </location>
</feature>
<keyword evidence="4" id="KW-1185">Reference proteome</keyword>
<feature type="chain" id="PRO_5046958258" evidence="2">
    <location>
        <begin position="24"/>
        <end position="172"/>
    </location>
</feature>
<evidence type="ECO:0000313" key="4">
    <source>
        <dbReference type="Proteomes" id="UP001056708"/>
    </source>
</evidence>
<evidence type="ECO:0000256" key="2">
    <source>
        <dbReference type="SAM" id="SignalP"/>
    </source>
</evidence>